<dbReference type="Pfam" id="PF09954">
    <property type="entry name" value="DUF2188"/>
    <property type="match status" value="1"/>
</dbReference>
<evidence type="ECO:0000313" key="2">
    <source>
        <dbReference type="EMBL" id="MBE1489859.1"/>
    </source>
</evidence>
<dbReference type="AlphaFoldDB" id="A0A927M8P3"/>
<accession>A0A927M8P3</accession>
<name>A0A927M8P3_9ACTN</name>
<feature type="region of interest" description="Disordered" evidence="1">
    <location>
        <begin position="37"/>
        <end position="74"/>
    </location>
</feature>
<keyword evidence="3" id="KW-1185">Reference proteome</keyword>
<dbReference type="RefSeq" id="WP_192769250.1">
    <property type="nucleotide sequence ID" value="NZ_JADBEB010000001.1"/>
</dbReference>
<evidence type="ECO:0000313" key="3">
    <source>
        <dbReference type="Proteomes" id="UP000649753"/>
    </source>
</evidence>
<evidence type="ECO:0008006" key="4">
    <source>
        <dbReference type="Google" id="ProtNLM"/>
    </source>
</evidence>
<organism evidence="2 3">
    <name type="scientific">Plantactinospora soyae</name>
    <dbReference type="NCBI Taxonomy" id="1544732"/>
    <lineage>
        <taxon>Bacteria</taxon>
        <taxon>Bacillati</taxon>
        <taxon>Actinomycetota</taxon>
        <taxon>Actinomycetes</taxon>
        <taxon>Micromonosporales</taxon>
        <taxon>Micromonosporaceae</taxon>
        <taxon>Plantactinospora</taxon>
    </lineage>
</organism>
<proteinExistence type="predicted"/>
<dbReference type="Proteomes" id="UP000649753">
    <property type="component" value="Unassembled WGS sequence"/>
</dbReference>
<feature type="compositionally biased region" description="Basic and acidic residues" evidence="1">
    <location>
        <begin position="53"/>
        <end position="74"/>
    </location>
</feature>
<evidence type="ECO:0000256" key="1">
    <source>
        <dbReference type="SAM" id="MobiDB-lite"/>
    </source>
</evidence>
<dbReference type="InterPro" id="IPR018691">
    <property type="entry name" value="DUF2188"/>
</dbReference>
<protein>
    <recommendedName>
        <fullName evidence="4">DUF2188 domain-containing protein</fullName>
    </recommendedName>
</protein>
<comment type="caution">
    <text evidence="2">The sequence shown here is derived from an EMBL/GenBank/DDBJ whole genome shotgun (WGS) entry which is preliminary data.</text>
</comment>
<dbReference type="EMBL" id="JADBEB010000001">
    <property type="protein sequence ID" value="MBE1489859.1"/>
    <property type="molecule type" value="Genomic_DNA"/>
</dbReference>
<gene>
    <name evidence="2" type="ORF">H4W31_005497</name>
</gene>
<sequence length="74" mass="8025">MTARTEYHVVPEAAGWKVEHGSTVVGHYDTKENAVGAGRDAAKANQPSQLVVHKQDGQIEAEHTYRDDPFPPAG</sequence>
<reference evidence="2" key="1">
    <citation type="submission" date="2020-10" db="EMBL/GenBank/DDBJ databases">
        <title>Sequencing the genomes of 1000 actinobacteria strains.</title>
        <authorList>
            <person name="Klenk H.-P."/>
        </authorList>
    </citation>
    <scope>NUCLEOTIDE SEQUENCE</scope>
    <source>
        <strain evidence="2">DSM 46832</strain>
    </source>
</reference>